<gene>
    <name evidence="2" type="ORF">LITE_LOCUS26884</name>
</gene>
<evidence type="ECO:0000259" key="1">
    <source>
        <dbReference type="Pfam" id="PF03478"/>
    </source>
</evidence>
<name>A0AAV0M5Z4_9ROSI</name>
<comment type="caution">
    <text evidence="2">The sequence shown here is derived from an EMBL/GenBank/DDBJ whole genome shotgun (WGS) entry which is preliminary data.</text>
</comment>
<dbReference type="SUPFAM" id="SSF81383">
    <property type="entry name" value="F-box domain"/>
    <property type="match status" value="1"/>
</dbReference>
<organism evidence="2 3">
    <name type="scientific">Linum tenue</name>
    <dbReference type="NCBI Taxonomy" id="586396"/>
    <lineage>
        <taxon>Eukaryota</taxon>
        <taxon>Viridiplantae</taxon>
        <taxon>Streptophyta</taxon>
        <taxon>Embryophyta</taxon>
        <taxon>Tracheophyta</taxon>
        <taxon>Spermatophyta</taxon>
        <taxon>Magnoliopsida</taxon>
        <taxon>eudicotyledons</taxon>
        <taxon>Gunneridae</taxon>
        <taxon>Pentapetalae</taxon>
        <taxon>rosids</taxon>
        <taxon>fabids</taxon>
        <taxon>Malpighiales</taxon>
        <taxon>Linaceae</taxon>
        <taxon>Linum</taxon>
    </lineage>
</organism>
<dbReference type="InterPro" id="IPR050942">
    <property type="entry name" value="F-box_BR-signaling"/>
</dbReference>
<dbReference type="Gene3D" id="1.20.1280.50">
    <property type="match status" value="1"/>
</dbReference>
<dbReference type="AlphaFoldDB" id="A0AAV0M5Z4"/>
<dbReference type="InterPro" id="IPR005174">
    <property type="entry name" value="KIB1-4_b-propeller"/>
</dbReference>
<reference evidence="2" key="1">
    <citation type="submission" date="2022-08" db="EMBL/GenBank/DDBJ databases">
        <authorList>
            <person name="Gutierrez-Valencia J."/>
        </authorList>
    </citation>
    <scope>NUCLEOTIDE SEQUENCE</scope>
</reference>
<dbReference type="EMBL" id="CAMGYJ010000007">
    <property type="protein sequence ID" value="CAI0441469.1"/>
    <property type="molecule type" value="Genomic_DNA"/>
</dbReference>
<keyword evidence="3" id="KW-1185">Reference proteome</keyword>
<dbReference type="InterPro" id="IPR036047">
    <property type="entry name" value="F-box-like_dom_sf"/>
</dbReference>
<dbReference type="PANTHER" id="PTHR44259">
    <property type="entry name" value="OS07G0183000 PROTEIN-RELATED"/>
    <property type="match status" value="1"/>
</dbReference>
<evidence type="ECO:0000313" key="2">
    <source>
        <dbReference type="EMBL" id="CAI0441469.1"/>
    </source>
</evidence>
<sequence>MSKEKDGKAEEEEGRNWSELPPELLNLIGRRIIKVKDAIRFRVVCKTWWETLAEQQPLQFHQSSALLMLPYCSHNEEGNGAGDSSCCRLFMDVARSQYHHLGFEQALKQANCRGSAFGWLFMLQRIPVLFNPLTGDQISLPPITTFPEFLGYFPETVGAEYLTVDHDYGGLLFALGKKYVESMYIDRIAMSAEPNAEGCVLMAICWVLSKRRLAFCKPGGDKWTLLPYLSVGGRPVYYSNIVFWRNEFYAVDNDNRILICDLAVPSVSFLAGKVRQLPVDFDTIYLVVGPADELMLVGRSLAEREEDAVGALNEQHDAGREEDAVGALNEQHDAGREEDAPAHIEDDRHEVDDQNVEYIWDSDTDDECECGPSYETIKFTVYKLNEETNQWGEIKSIGNYALFLGTNTSACLSTQDHSGYKPDCIYFTDDSFEKHVKHRRGGHDMGIYHLRDGTIESLCCINLYENPSLVWPPPVWVSPAIY</sequence>
<dbReference type="Proteomes" id="UP001154282">
    <property type="component" value="Unassembled WGS sequence"/>
</dbReference>
<evidence type="ECO:0000313" key="3">
    <source>
        <dbReference type="Proteomes" id="UP001154282"/>
    </source>
</evidence>
<dbReference type="Pfam" id="PF03478">
    <property type="entry name" value="Beta-prop_KIB1-4"/>
    <property type="match status" value="1"/>
</dbReference>
<proteinExistence type="predicted"/>
<feature type="domain" description="KIB1-4 beta-propeller" evidence="1">
    <location>
        <begin position="93"/>
        <end position="448"/>
    </location>
</feature>
<accession>A0AAV0M5Z4</accession>
<protein>
    <recommendedName>
        <fullName evidence="1">KIB1-4 beta-propeller domain-containing protein</fullName>
    </recommendedName>
</protein>